<proteinExistence type="predicted"/>
<feature type="region of interest" description="Disordered" evidence="1">
    <location>
        <begin position="65"/>
        <end position="98"/>
    </location>
</feature>
<evidence type="ECO:0000256" key="1">
    <source>
        <dbReference type="SAM" id="MobiDB-lite"/>
    </source>
</evidence>
<feature type="compositionally biased region" description="Basic and acidic residues" evidence="1">
    <location>
        <begin position="1"/>
        <end position="10"/>
    </location>
</feature>
<reference evidence="2 3" key="1">
    <citation type="journal article" date="2023" name="Arcadia Sci">
        <title>De novo assembly of a long-read Amblyomma americanum tick genome.</title>
        <authorList>
            <person name="Chou S."/>
            <person name="Poskanzer K.E."/>
            <person name="Rollins M."/>
            <person name="Thuy-Boun P.S."/>
        </authorList>
    </citation>
    <scope>NUCLEOTIDE SEQUENCE [LARGE SCALE GENOMIC DNA]</scope>
    <source>
        <strain evidence="2">F_SG_1</strain>
        <tissue evidence="2">Salivary glands</tissue>
    </source>
</reference>
<organism evidence="2 3">
    <name type="scientific">Amblyomma americanum</name>
    <name type="common">Lone star tick</name>
    <dbReference type="NCBI Taxonomy" id="6943"/>
    <lineage>
        <taxon>Eukaryota</taxon>
        <taxon>Metazoa</taxon>
        <taxon>Ecdysozoa</taxon>
        <taxon>Arthropoda</taxon>
        <taxon>Chelicerata</taxon>
        <taxon>Arachnida</taxon>
        <taxon>Acari</taxon>
        <taxon>Parasitiformes</taxon>
        <taxon>Ixodida</taxon>
        <taxon>Ixodoidea</taxon>
        <taxon>Ixodidae</taxon>
        <taxon>Amblyomminae</taxon>
        <taxon>Amblyomma</taxon>
    </lineage>
</organism>
<protein>
    <submittedName>
        <fullName evidence="2">Uncharacterized protein</fullName>
    </submittedName>
</protein>
<dbReference type="Proteomes" id="UP001321473">
    <property type="component" value="Unassembled WGS sequence"/>
</dbReference>
<gene>
    <name evidence="2" type="ORF">V5799_022460</name>
</gene>
<feature type="region of interest" description="Disordered" evidence="1">
    <location>
        <begin position="1"/>
        <end position="34"/>
    </location>
</feature>
<keyword evidence="3" id="KW-1185">Reference proteome</keyword>
<name>A0AAQ4FKL4_AMBAM</name>
<accession>A0AAQ4FKL4</accession>
<sequence length="98" mass="10189">MQGKASKADRAGAVISSGGARLEEGRTSNSRAEVMTCTASPEVAIRRWANTKVVKESAAVATNTEPMATSRAVKTSGLRPTRSAIWPSRGGTSTPLTV</sequence>
<dbReference type="AlphaFoldDB" id="A0AAQ4FKL4"/>
<dbReference type="EMBL" id="JARKHS020001469">
    <property type="protein sequence ID" value="KAK8787767.1"/>
    <property type="molecule type" value="Genomic_DNA"/>
</dbReference>
<comment type="caution">
    <text evidence="2">The sequence shown here is derived from an EMBL/GenBank/DDBJ whole genome shotgun (WGS) entry which is preliminary data.</text>
</comment>
<evidence type="ECO:0000313" key="3">
    <source>
        <dbReference type="Proteomes" id="UP001321473"/>
    </source>
</evidence>
<evidence type="ECO:0000313" key="2">
    <source>
        <dbReference type="EMBL" id="KAK8787767.1"/>
    </source>
</evidence>